<proteinExistence type="predicted"/>
<protein>
    <submittedName>
        <fullName evidence="5">TonB-dependent receptor</fullName>
    </submittedName>
</protein>
<gene>
    <name evidence="5" type="ORF">BST85_09180</name>
</gene>
<name>A0A2S7KQZ4_9FLAO</name>
<comment type="caution">
    <text evidence="5">The sequence shown here is derived from an EMBL/GenBank/DDBJ whole genome shotgun (WGS) entry which is preliminary data.</text>
</comment>
<dbReference type="InterPro" id="IPR008969">
    <property type="entry name" value="CarboxyPept-like_regulatory"/>
</dbReference>
<dbReference type="Gene3D" id="2.60.40.1120">
    <property type="entry name" value="Carboxypeptidase-like, regulatory domain"/>
    <property type="match status" value="1"/>
</dbReference>
<dbReference type="Gene3D" id="2.40.170.20">
    <property type="entry name" value="TonB-dependent receptor, beta-barrel domain"/>
    <property type="match status" value="1"/>
</dbReference>
<evidence type="ECO:0000256" key="1">
    <source>
        <dbReference type="ARBA" id="ARBA00004442"/>
    </source>
</evidence>
<keyword evidence="5" id="KW-0675">Receptor</keyword>
<evidence type="ECO:0000256" key="2">
    <source>
        <dbReference type="ARBA" id="ARBA00023136"/>
    </source>
</evidence>
<dbReference type="EMBL" id="MQUB01000001">
    <property type="protein sequence ID" value="PQB05046.1"/>
    <property type="molecule type" value="Genomic_DNA"/>
</dbReference>
<sequence length="908" mass="103019">MKNFIWATLLLLTGTLSAQSIRVQGVITDSIGAPLELANVIATVKESGDIESYGITNSDGKYQLDLGKGNTYVLKASFLGYETLEEEVTVPADGENITKNFTLKSQASSLDAVEIVYEMPVTVEGDTITYNADSFNRGDERKLGDVLQNLPGVEVNDDGEIEVEGKTVSKVMVEGKDFFDGDSKLATKNIPSDAVDKVQVLRNYSEVSQLSGVTNNQDNIAINIKLKEGKKNFWFGEVTAGAGVDSDSDGRYLVKPKLFYYSPKYSINIITDFNDIGDVPFTFRDYFNFTGGFRNFNSGGGTRFNISQSDLGFAVQQNNRANAIESNFIAGNFSWNVSNAWDASGFAILSDNKTNFVTNSLRQFISSGTVEATESNTDQRNQLGMLKLSTVYKPGPDFQLDYDALIKGSNQTEDNSTLSQFENNTNDIVQEKDNEPFSVNQNINAYYTLDEKNIFAGQVQHLYQDENPFYKAVTDLQPFPGILPVDMMVDRFDVNQQKNIQTNKIDAKVDWFYVVNNLSNFTFTGGVTYSNQQFDSNIFQLLDNGGRLDLEETDPIDGETQPLANDVRYRFTDLFLGARYKFKAGKFIVTPGLTLHNYNVANDQLGIDTSQNDWWLLPDFNTVFEIKQSENIRFNYAMVASYTDVNNFAEAYVFNNYNSLFRGNRFLENSISHELRLNYFSFNLFNNTSISAALNYTKRIEGVKQNGVIVSINQVQRPENISSNFPDETFTAFGNFSKRIKKMRFSLSANLSLSESYNIVNQRIQRSDNFGQNYRFSARSSFREWPNFEVGYRVNINQYDNGGFTQTFYTQQPFFNVDVNFLKNFTLSAQWDFYDYTNDNNTVENDYSFLDATLYYQKGDSPWEFSVQATNLLDTEFLNNDSTNDQFFTTNQFFVLPRIVMFVARYEL</sequence>
<evidence type="ECO:0000256" key="3">
    <source>
        <dbReference type="ARBA" id="ARBA00023237"/>
    </source>
</evidence>
<keyword evidence="4" id="KW-0732">Signal</keyword>
<dbReference type="Proteomes" id="UP000239800">
    <property type="component" value="Unassembled WGS sequence"/>
</dbReference>
<dbReference type="AlphaFoldDB" id="A0A2S7KQZ4"/>
<organism evidence="5 6">
    <name type="scientific">Aureitalea marina</name>
    <dbReference type="NCBI Taxonomy" id="930804"/>
    <lineage>
        <taxon>Bacteria</taxon>
        <taxon>Pseudomonadati</taxon>
        <taxon>Bacteroidota</taxon>
        <taxon>Flavobacteriia</taxon>
        <taxon>Flavobacteriales</taxon>
        <taxon>Flavobacteriaceae</taxon>
        <taxon>Aureitalea</taxon>
    </lineage>
</organism>
<evidence type="ECO:0000313" key="5">
    <source>
        <dbReference type="EMBL" id="PQB05046.1"/>
    </source>
</evidence>
<keyword evidence="6" id="KW-1185">Reference proteome</keyword>
<dbReference type="RefSeq" id="WP_104812978.1">
    <property type="nucleotide sequence ID" value="NZ_MQUB01000001.1"/>
</dbReference>
<feature type="signal peptide" evidence="4">
    <location>
        <begin position="1"/>
        <end position="18"/>
    </location>
</feature>
<comment type="subcellular location">
    <subcellularLocation>
        <location evidence="1">Cell outer membrane</location>
    </subcellularLocation>
</comment>
<dbReference type="SUPFAM" id="SSF56935">
    <property type="entry name" value="Porins"/>
    <property type="match status" value="1"/>
</dbReference>
<keyword evidence="3" id="KW-0998">Cell outer membrane</keyword>
<feature type="chain" id="PRO_5015418959" evidence="4">
    <location>
        <begin position="19"/>
        <end position="908"/>
    </location>
</feature>
<evidence type="ECO:0000313" key="6">
    <source>
        <dbReference type="Proteomes" id="UP000239800"/>
    </source>
</evidence>
<dbReference type="Pfam" id="PF13715">
    <property type="entry name" value="CarbopepD_reg_2"/>
    <property type="match status" value="1"/>
</dbReference>
<reference evidence="5 6" key="1">
    <citation type="submission" date="2016-11" db="EMBL/GenBank/DDBJ databases">
        <title>Trade-off between light-utilization and light-protection in marine flavobacteria.</title>
        <authorList>
            <person name="Kumagai Y."/>
        </authorList>
    </citation>
    <scope>NUCLEOTIDE SEQUENCE [LARGE SCALE GENOMIC DNA]</scope>
    <source>
        <strain evidence="5 6">NBRC 107741</strain>
    </source>
</reference>
<evidence type="ECO:0000256" key="4">
    <source>
        <dbReference type="SAM" id="SignalP"/>
    </source>
</evidence>
<keyword evidence="2" id="KW-0472">Membrane</keyword>
<dbReference type="InterPro" id="IPR036942">
    <property type="entry name" value="Beta-barrel_TonB_sf"/>
</dbReference>
<accession>A0A2S7KQZ4</accession>
<dbReference type="SUPFAM" id="SSF49464">
    <property type="entry name" value="Carboxypeptidase regulatory domain-like"/>
    <property type="match status" value="1"/>
</dbReference>
<dbReference type="GO" id="GO:0009279">
    <property type="term" value="C:cell outer membrane"/>
    <property type="evidence" value="ECO:0007669"/>
    <property type="project" value="UniProtKB-SubCell"/>
</dbReference>
<dbReference type="OrthoDB" id="603275at2"/>